<dbReference type="NCBIfam" id="NF041384">
    <property type="entry name" value="YHS_seleno_dom"/>
    <property type="match status" value="1"/>
</dbReference>
<reference evidence="2 3" key="1">
    <citation type="submission" date="2018-06" db="EMBL/GenBank/DDBJ databases">
        <title>Chryseolinea flavus sp. nov., a member of the phylum Bacteroidetes isolated from soil.</title>
        <authorList>
            <person name="Li Y."/>
            <person name="Wang J."/>
        </authorList>
    </citation>
    <scope>NUCLEOTIDE SEQUENCE [LARGE SCALE GENOMIC DNA]</scope>
    <source>
        <strain evidence="2 3">SDU1-6</strain>
    </source>
</reference>
<name>A0A364Y2M6_9BACT</name>
<dbReference type="AlphaFoldDB" id="A0A364Y2M6"/>
<gene>
    <name evidence="2" type="ORF">DQQ10_14990</name>
</gene>
<feature type="signal peptide" evidence="1">
    <location>
        <begin position="1"/>
        <end position="18"/>
    </location>
</feature>
<evidence type="ECO:0000313" key="2">
    <source>
        <dbReference type="EMBL" id="RAW00357.1"/>
    </source>
</evidence>
<keyword evidence="3" id="KW-1185">Reference proteome</keyword>
<sequence>MKISFAFILTFLSLHVMAQSEDAQRRRNFNLTDNGVAAREFDVVSYFKGKPAKGIDKFEVTHKGIDYYFVSAENMEEFKKSPQKYEPAYGGWDAFSMATDGKRVKVDPSTFKIVDGKLYLFHNFNGKNHLLGWNKNEGKLKTSGDNFWLKTIR</sequence>
<proteinExistence type="predicted"/>
<protein>
    <submittedName>
        <fullName evidence="2">YHS domain protein</fullName>
    </submittedName>
</protein>
<dbReference type="EMBL" id="QMFY01000007">
    <property type="protein sequence ID" value="RAW00357.1"/>
    <property type="molecule type" value="Genomic_DNA"/>
</dbReference>
<dbReference type="RefSeq" id="WP_112747699.1">
    <property type="nucleotide sequence ID" value="NZ_QMFY01000007.1"/>
</dbReference>
<accession>A0A364Y2M6</accession>
<organism evidence="2 3">
    <name type="scientific">Pseudochryseolinea flava</name>
    <dbReference type="NCBI Taxonomy" id="2059302"/>
    <lineage>
        <taxon>Bacteria</taxon>
        <taxon>Pseudomonadati</taxon>
        <taxon>Bacteroidota</taxon>
        <taxon>Cytophagia</taxon>
        <taxon>Cytophagales</taxon>
        <taxon>Fulvivirgaceae</taxon>
        <taxon>Pseudochryseolinea</taxon>
    </lineage>
</organism>
<dbReference type="OrthoDB" id="344729at2"/>
<comment type="caution">
    <text evidence="2">The sequence shown here is derived from an EMBL/GenBank/DDBJ whole genome shotgun (WGS) entry which is preliminary data.</text>
</comment>
<evidence type="ECO:0000313" key="3">
    <source>
        <dbReference type="Proteomes" id="UP000251889"/>
    </source>
</evidence>
<feature type="chain" id="PRO_5016844380" evidence="1">
    <location>
        <begin position="19"/>
        <end position="153"/>
    </location>
</feature>
<evidence type="ECO:0000256" key="1">
    <source>
        <dbReference type="SAM" id="SignalP"/>
    </source>
</evidence>
<keyword evidence="1" id="KW-0732">Signal</keyword>
<dbReference type="Proteomes" id="UP000251889">
    <property type="component" value="Unassembled WGS sequence"/>
</dbReference>